<sequence>MPDLQINPTAAALLGLLHEGPMTGGQLMAAAERRLGPYWSMTRSQVYRELPVLAEMGFVRLGKPGPRSSQPYAITASGKRAFSRWLTETPGRDALRNPVALRVAFGQQHNPDQLQTLYTNASQYHAEALAMVKEQAKEAKKNDDPYGAAALEFAVAYHKAALSWLKTVPAEAAR</sequence>
<evidence type="ECO:0000313" key="3">
    <source>
        <dbReference type="EMBL" id="KUL36732.1"/>
    </source>
</evidence>
<dbReference type="PANTHER" id="PTHR43252">
    <property type="entry name" value="TRANSCRIPTIONAL REGULATOR YQJI"/>
    <property type="match status" value="1"/>
</dbReference>
<dbReference type="InterPro" id="IPR005149">
    <property type="entry name" value="Tscrpt_reg_PadR_N"/>
</dbReference>
<dbReference type="Pfam" id="PF03551">
    <property type="entry name" value="PadR"/>
    <property type="match status" value="1"/>
</dbReference>
<dbReference type="InterPro" id="IPR018309">
    <property type="entry name" value="Tscrpt_reg_PadR_C"/>
</dbReference>
<accession>A0A0X3UXV8</accession>
<feature type="domain" description="Transcription regulator PadR C-terminal" evidence="2">
    <location>
        <begin position="95"/>
        <end position="168"/>
    </location>
</feature>
<dbReference type="OrthoDB" id="3186544at2"/>
<protein>
    <submittedName>
        <fullName evidence="3">PadR family transcriptional regulator</fullName>
    </submittedName>
</protein>
<comment type="caution">
    <text evidence="3">The sequence shown here is derived from an EMBL/GenBank/DDBJ whole genome shotgun (WGS) entry which is preliminary data.</text>
</comment>
<feature type="domain" description="Transcription regulator PadR N-terminal" evidence="1">
    <location>
        <begin position="13"/>
        <end position="83"/>
    </location>
</feature>
<dbReference type="RefSeq" id="WP_067688960.1">
    <property type="nucleotide sequence ID" value="NZ_LLZH01000085.1"/>
</dbReference>
<reference evidence="3 4" key="1">
    <citation type="submission" date="2015-10" db="EMBL/GenBank/DDBJ databases">
        <authorList>
            <person name="Gilbert D.G."/>
        </authorList>
    </citation>
    <scope>NUCLEOTIDE SEQUENCE [LARGE SCALE GENOMIC DNA]</scope>
    <source>
        <strain evidence="3 4">NRRL B-16712</strain>
    </source>
</reference>
<dbReference type="SUPFAM" id="SSF46785">
    <property type="entry name" value="Winged helix' DNA-binding domain"/>
    <property type="match status" value="1"/>
</dbReference>
<keyword evidence="4" id="KW-1185">Reference proteome</keyword>
<organism evidence="3 4">
    <name type="scientific">Actinoplanes awajinensis subsp. mycoplanecinus</name>
    <dbReference type="NCBI Taxonomy" id="135947"/>
    <lineage>
        <taxon>Bacteria</taxon>
        <taxon>Bacillati</taxon>
        <taxon>Actinomycetota</taxon>
        <taxon>Actinomycetes</taxon>
        <taxon>Micromonosporales</taxon>
        <taxon>Micromonosporaceae</taxon>
        <taxon>Actinoplanes</taxon>
    </lineage>
</organism>
<evidence type="ECO:0000313" key="4">
    <source>
        <dbReference type="Proteomes" id="UP000053244"/>
    </source>
</evidence>
<dbReference type="InterPro" id="IPR036390">
    <property type="entry name" value="WH_DNA-bd_sf"/>
</dbReference>
<evidence type="ECO:0000259" key="1">
    <source>
        <dbReference type="Pfam" id="PF03551"/>
    </source>
</evidence>
<dbReference type="Proteomes" id="UP000053244">
    <property type="component" value="Unassembled WGS sequence"/>
</dbReference>
<dbReference type="PANTHER" id="PTHR43252:SF2">
    <property type="entry name" value="TRANSCRIPTION REGULATOR, PADR-LIKE FAMILY"/>
    <property type="match status" value="1"/>
</dbReference>
<evidence type="ECO:0000259" key="2">
    <source>
        <dbReference type="Pfam" id="PF10400"/>
    </source>
</evidence>
<dbReference type="EMBL" id="LLZH01000085">
    <property type="protein sequence ID" value="KUL36732.1"/>
    <property type="molecule type" value="Genomic_DNA"/>
</dbReference>
<proteinExistence type="predicted"/>
<name>A0A0X3UXV8_9ACTN</name>
<dbReference type="AlphaFoldDB" id="A0A0X3UXV8"/>
<dbReference type="Gene3D" id="1.10.10.10">
    <property type="entry name" value="Winged helix-like DNA-binding domain superfamily/Winged helix DNA-binding domain"/>
    <property type="match status" value="1"/>
</dbReference>
<gene>
    <name evidence="3" type="ORF">ADL15_12955</name>
</gene>
<dbReference type="InterPro" id="IPR036388">
    <property type="entry name" value="WH-like_DNA-bd_sf"/>
</dbReference>
<dbReference type="Pfam" id="PF10400">
    <property type="entry name" value="Vir_act_alpha_C"/>
    <property type="match status" value="1"/>
</dbReference>